<reference evidence="14" key="3">
    <citation type="submission" date="2015-04" db="UniProtKB">
        <authorList>
            <consortium name="EnsemblPlants"/>
        </authorList>
    </citation>
    <scope>IDENTIFICATION</scope>
    <source>
        <strain evidence="14">cv. Jemalong A17</strain>
    </source>
</reference>
<keyword evidence="8" id="KW-0863">Zinc-finger</keyword>
<dbReference type="SUPFAM" id="SSF57850">
    <property type="entry name" value="RING/U-box"/>
    <property type="match status" value="2"/>
</dbReference>
<dbReference type="GO" id="GO:0061630">
    <property type="term" value="F:ubiquitin protein ligase activity"/>
    <property type="evidence" value="ECO:0000318"/>
    <property type="project" value="GO_Central"/>
</dbReference>
<evidence type="ECO:0000256" key="8">
    <source>
        <dbReference type="ARBA" id="ARBA00022771"/>
    </source>
</evidence>
<evidence type="ECO:0000256" key="7">
    <source>
        <dbReference type="ARBA" id="ARBA00022737"/>
    </source>
</evidence>
<evidence type="ECO:0000256" key="6">
    <source>
        <dbReference type="ARBA" id="ARBA00022723"/>
    </source>
</evidence>
<dbReference type="GO" id="GO:0005737">
    <property type="term" value="C:cytoplasm"/>
    <property type="evidence" value="ECO:0000318"/>
    <property type="project" value="GO_Central"/>
</dbReference>
<dbReference type="GO" id="GO:0016567">
    <property type="term" value="P:protein ubiquitination"/>
    <property type="evidence" value="ECO:0007669"/>
    <property type="project" value="UniProtKB-UniPathway"/>
</dbReference>
<evidence type="ECO:0000256" key="10">
    <source>
        <dbReference type="ARBA" id="ARBA00022833"/>
    </source>
</evidence>
<feature type="compositionally biased region" description="Basic and acidic residues" evidence="11">
    <location>
        <begin position="45"/>
        <end position="58"/>
    </location>
</feature>
<keyword evidence="7" id="KW-0677">Repeat</keyword>
<comment type="cofactor">
    <cofactor evidence="2">
        <name>Zn(2+)</name>
        <dbReference type="ChEBI" id="CHEBI:29105"/>
    </cofactor>
</comment>
<keyword evidence="15" id="KW-1185">Reference proteome</keyword>
<feature type="region of interest" description="Disordered" evidence="11">
    <location>
        <begin position="45"/>
        <end position="65"/>
    </location>
</feature>
<dbReference type="GO" id="GO:0000151">
    <property type="term" value="C:ubiquitin ligase complex"/>
    <property type="evidence" value="ECO:0000318"/>
    <property type="project" value="GO_Central"/>
</dbReference>
<dbReference type="CDD" id="cd22584">
    <property type="entry name" value="Rcat_RBR_unk"/>
    <property type="match status" value="1"/>
</dbReference>
<protein>
    <recommendedName>
        <fullName evidence="4">RBR-type E3 ubiquitin transferase</fullName>
        <ecNumber evidence="4">2.3.2.31</ecNumber>
    </recommendedName>
</protein>
<keyword evidence="6" id="KW-0479">Metal-binding</keyword>
<evidence type="ECO:0000256" key="2">
    <source>
        <dbReference type="ARBA" id="ARBA00001947"/>
    </source>
</evidence>
<proteinExistence type="predicted"/>
<evidence type="ECO:0000256" key="11">
    <source>
        <dbReference type="SAM" id="MobiDB-lite"/>
    </source>
</evidence>
<evidence type="ECO:0000313" key="14">
    <source>
        <dbReference type="EnsemblPlants" id="KEH34161"/>
    </source>
</evidence>
<dbReference type="CDD" id="cd22582">
    <property type="entry name" value="BRcat_RBR_unk"/>
    <property type="match status" value="1"/>
</dbReference>
<dbReference type="PROSITE" id="PS51873">
    <property type="entry name" value="TRIAD"/>
    <property type="match status" value="1"/>
</dbReference>
<dbReference type="HOGENOM" id="CLU_1099912_0_0_1"/>
<accession>A0A072UXJ1</accession>
<evidence type="ECO:0000256" key="5">
    <source>
        <dbReference type="ARBA" id="ARBA00022679"/>
    </source>
</evidence>
<dbReference type="UniPathway" id="UPA00143"/>
<dbReference type="GO" id="GO:0008270">
    <property type="term" value="F:zinc ion binding"/>
    <property type="evidence" value="ECO:0007669"/>
    <property type="project" value="UniProtKB-KW"/>
</dbReference>
<dbReference type="EC" id="2.3.2.31" evidence="4"/>
<dbReference type="GO" id="GO:0031624">
    <property type="term" value="F:ubiquitin conjugating enzyme binding"/>
    <property type="evidence" value="ECO:0000318"/>
    <property type="project" value="GO_Central"/>
</dbReference>
<evidence type="ECO:0000313" key="15">
    <source>
        <dbReference type="Proteomes" id="UP000002051"/>
    </source>
</evidence>
<reference evidence="13 15" key="2">
    <citation type="journal article" date="2014" name="BMC Genomics">
        <title>An improved genome release (version Mt4.0) for the model legume Medicago truncatula.</title>
        <authorList>
            <person name="Tang H."/>
            <person name="Krishnakumar V."/>
            <person name="Bidwell S."/>
            <person name="Rosen B."/>
            <person name="Chan A."/>
            <person name="Zhou S."/>
            <person name="Gentzbittel L."/>
            <person name="Childs K.L."/>
            <person name="Yandell M."/>
            <person name="Gundlach H."/>
            <person name="Mayer K.F."/>
            <person name="Schwartz D.C."/>
            <person name="Town C.D."/>
        </authorList>
    </citation>
    <scope>GENOME REANNOTATION</scope>
    <source>
        <strain evidence="13">A17</strain>
        <strain evidence="14 15">cv. Jemalong A17</strain>
    </source>
</reference>
<dbReference type="PANTHER" id="PTHR11685">
    <property type="entry name" value="RBR FAMILY RING FINGER AND IBR DOMAIN-CONTAINING"/>
    <property type="match status" value="1"/>
</dbReference>
<dbReference type="AlphaFoldDB" id="A0A072UXJ1"/>
<dbReference type="InterPro" id="IPR044066">
    <property type="entry name" value="TRIAD_supradom"/>
</dbReference>
<evidence type="ECO:0000256" key="1">
    <source>
        <dbReference type="ARBA" id="ARBA00001798"/>
    </source>
</evidence>
<dbReference type="Pfam" id="PF01485">
    <property type="entry name" value="IBR"/>
    <property type="match status" value="2"/>
</dbReference>
<evidence type="ECO:0000256" key="4">
    <source>
        <dbReference type="ARBA" id="ARBA00012251"/>
    </source>
</evidence>
<gene>
    <name evidence="13" type="ordered locus">MTR_3g462430</name>
</gene>
<keyword evidence="5" id="KW-0808">Transferase</keyword>
<dbReference type="Gene3D" id="1.20.120.1750">
    <property type="match status" value="1"/>
</dbReference>
<sequence>MKSSKSLSVTLIIFRRACSVHNGVLGSYPKHRNWVGATRLDAYDEKKKKKKQDSPEKKEKHRLFSAPLVIKEPSEHDSDTKQKKLKRKSTSESYDEKMKKPLIIDDEPEEFTTDLWELAKYESKIALEQKTYCAFKDCSVLLVNDNDKGDVLTSCECPSCHRLFCAQCKVPWHAEMNCQEFQDLKRDKNEIDLDDKFLELAKINKWKRCPNCSIYVKRSSGCEHMKCRCKCNFCYLCGKKWKHGHLCKKRKHF</sequence>
<dbReference type="EnsemblPlants" id="KEH34161">
    <property type="protein sequence ID" value="KEH34161"/>
    <property type="gene ID" value="MTR_3g462430"/>
</dbReference>
<comment type="pathway">
    <text evidence="3">Protein modification; protein ubiquitination.</text>
</comment>
<comment type="catalytic activity">
    <reaction evidence="1">
        <text>[E2 ubiquitin-conjugating enzyme]-S-ubiquitinyl-L-cysteine + [acceptor protein]-L-lysine = [E2 ubiquitin-conjugating enzyme]-L-cysteine + [acceptor protein]-N(6)-ubiquitinyl-L-lysine.</text>
        <dbReference type="EC" id="2.3.2.31"/>
    </reaction>
</comment>
<keyword evidence="9" id="KW-0833">Ubl conjugation pathway</keyword>
<name>A0A072UXJ1_MEDTR</name>
<evidence type="ECO:0000259" key="12">
    <source>
        <dbReference type="PROSITE" id="PS51873"/>
    </source>
</evidence>
<organism evidence="13 15">
    <name type="scientific">Medicago truncatula</name>
    <name type="common">Barrel medic</name>
    <name type="synonym">Medicago tribuloides</name>
    <dbReference type="NCBI Taxonomy" id="3880"/>
    <lineage>
        <taxon>Eukaryota</taxon>
        <taxon>Viridiplantae</taxon>
        <taxon>Streptophyta</taxon>
        <taxon>Embryophyta</taxon>
        <taxon>Tracheophyta</taxon>
        <taxon>Spermatophyta</taxon>
        <taxon>Magnoliopsida</taxon>
        <taxon>eudicotyledons</taxon>
        <taxon>Gunneridae</taxon>
        <taxon>Pentapetalae</taxon>
        <taxon>rosids</taxon>
        <taxon>fabids</taxon>
        <taxon>Fabales</taxon>
        <taxon>Fabaceae</taxon>
        <taxon>Papilionoideae</taxon>
        <taxon>50 kb inversion clade</taxon>
        <taxon>NPAAA clade</taxon>
        <taxon>Hologalegina</taxon>
        <taxon>IRL clade</taxon>
        <taxon>Trifolieae</taxon>
        <taxon>Medicago</taxon>
    </lineage>
</organism>
<evidence type="ECO:0000313" key="13">
    <source>
        <dbReference type="EMBL" id="KEH34161.1"/>
    </source>
</evidence>
<dbReference type="SMART" id="SM00647">
    <property type="entry name" value="IBR"/>
    <property type="match status" value="2"/>
</dbReference>
<evidence type="ECO:0000256" key="9">
    <source>
        <dbReference type="ARBA" id="ARBA00022786"/>
    </source>
</evidence>
<dbReference type="InterPro" id="IPR002867">
    <property type="entry name" value="IBR_dom"/>
</dbReference>
<reference evidence="13 15" key="1">
    <citation type="journal article" date="2011" name="Nature">
        <title>The Medicago genome provides insight into the evolution of rhizobial symbioses.</title>
        <authorList>
            <person name="Young N.D."/>
            <person name="Debelle F."/>
            <person name="Oldroyd G.E."/>
            <person name="Geurts R."/>
            <person name="Cannon S.B."/>
            <person name="Udvardi M.K."/>
            <person name="Benedito V.A."/>
            <person name="Mayer K.F."/>
            <person name="Gouzy J."/>
            <person name="Schoof H."/>
            <person name="Van de Peer Y."/>
            <person name="Proost S."/>
            <person name="Cook D.R."/>
            <person name="Meyers B.C."/>
            <person name="Spannagl M."/>
            <person name="Cheung F."/>
            <person name="De Mita S."/>
            <person name="Krishnakumar V."/>
            <person name="Gundlach H."/>
            <person name="Zhou S."/>
            <person name="Mudge J."/>
            <person name="Bharti A.K."/>
            <person name="Murray J.D."/>
            <person name="Naoumkina M.A."/>
            <person name="Rosen B."/>
            <person name="Silverstein K.A."/>
            <person name="Tang H."/>
            <person name="Rombauts S."/>
            <person name="Zhao P.X."/>
            <person name="Zhou P."/>
            <person name="Barbe V."/>
            <person name="Bardou P."/>
            <person name="Bechner M."/>
            <person name="Bellec A."/>
            <person name="Berger A."/>
            <person name="Berges H."/>
            <person name="Bidwell S."/>
            <person name="Bisseling T."/>
            <person name="Choisne N."/>
            <person name="Couloux A."/>
            <person name="Denny R."/>
            <person name="Deshpande S."/>
            <person name="Dai X."/>
            <person name="Doyle J.J."/>
            <person name="Dudez A.M."/>
            <person name="Farmer A.D."/>
            <person name="Fouteau S."/>
            <person name="Franken C."/>
            <person name="Gibelin C."/>
            <person name="Gish J."/>
            <person name="Goldstein S."/>
            <person name="Gonzalez A.J."/>
            <person name="Green P.J."/>
            <person name="Hallab A."/>
            <person name="Hartog M."/>
            <person name="Hua A."/>
            <person name="Humphray S.J."/>
            <person name="Jeong D.H."/>
            <person name="Jing Y."/>
            <person name="Jocker A."/>
            <person name="Kenton S.M."/>
            <person name="Kim D.J."/>
            <person name="Klee K."/>
            <person name="Lai H."/>
            <person name="Lang C."/>
            <person name="Lin S."/>
            <person name="Macmil S.L."/>
            <person name="Magdelenat G."/>
            <person name="Matthews L."/>
            <person name="McCorrison J."/>
            <person name="Monaghan E.L."/>
            <person name="Mun J.H."/>
            <person name="Najar F.Z."/>
            <person name="Nicholson C."/>
            <person name="Noirot C."/>
            <person name="O'Bleness M."/>
            <person name="Paule C.R."/>
            <person name="Poulain J."/>
            <person name="Prion F."/>
            <person name="Qin B."/>
            <person name="Qu C."/>
            <person name="Retzel E.F."/>
            <person name="Riddle C."/>
            <person name="Sallet E."/>
            <person name="Samain S."/>
            <person name="Samson N."/>
            <person name="Sanders I."/>
            <person name="Saurat O."/>
            <person name="Scarpelli C."/>
            <person name="Schiex T."/>
            <person name="Segurens B."/>
            <person name="Severin A.J."/>
            <person name="Sherrier D.J."/>
            <person name="Shi R."/>
            <person name="Sims S."/>
            <person name="Singer S.R."/>
            <person name="Sinharoy S."/>
            <person name="Sterck L."/>
            <person name="Viollet A."/>
            <person name="Wang B.B."/>
            <person name="Wang K."/>
            <person name="Wang M."/>
            <person name="Wang X."/>
            <person name="Warfsmann J."/>
            <person name="Weissenbach J."/>
            <person name="White D.D."/>
            <person name="White J.D."/>
            <person name="Wiley G.B."/>
            <person name="Wincker P."/>
            <person name="Xing Y."/>
            <person name="Yang L."/>
            <person name="Yao Z."/>
            <person name="Ying F."/>
            <person name="Zhai J."/>
            <person name="Zhou L."/>
            <person name="Zuber A."/>
            <person name="Denarie J."/>
            <person name="Dixon R.A."/>
            <person name="May G.D."/>
            <person name="Schwartz D.C."/>
            <person name="Rogers J."/>
            <person name="Quetier F."/>
            <person name="Town C.D."/>
            <person name="Roe B.A."/>
        </authorList>
    </citation>
    <scope>NUCLEOTIDE SEQUENCE [LARGE SCALE GENOMIC DNA]</scope>
    <source>
        <strain evidence="13">A17</strain>
        <strain evidence="14 15">cv. Jemalong A17</strain>
    </source>
</reference>
<dbReference type="GO" id="GO:0006511">
    <property type="term" value="P:ubiquitin-dependent protein catabolic process"/>
    <property type="evidence" value="ECO:0000318"/>
    <property type="project" value="GO_Central"/>
</dbReference>
<keyword evidence="10" id="KW-0862">Zinc</keyword>
<dbReference type="InterPro" id="IPR031127">
    <property type="entry name" value="E3_UB_ligase_RBR"/>
</dbReference>
<evidence type="ECO:0000256" key="3">
    <source>
        <dbReference type="ARBA" id="ARBA00004906"/>
    </source>
</evidence>
<dbReference type="Proteomes" id="UP000002051">
    <property type="component" value="Chromosome 3"/>
</dbReference>
<dbReference type="STRING" id="3880.A0A072UXJ1"/>
<dbReference type="EMBL" id="CM001219">
    <property type="protein sequence ID" value="KEH34161.1"/>
    <property type="molecule type" value="Genomic_DNA"/>
</dbReference>
<feature type="domain" description="RING-type" evidence="12">
    <location>
        <begin position="1"/>
        <end position="253"/>
    </location>
</feature>